<evidence type="ECO:0000313" key="9">
    <source>
        <dbReference type="Proteomes" id="UP000310639"/>
    </source>
</evidence>
<dbReference type="NCBIfam" id="TIGR00029">
    <property type="entry name" value="S20"/>
    <property type="match status" value="1"/>
</dbReference>
<organism evidence="8 9">
    <name type="scientific">Candidatus Nanosynbacter featherlites</name>
    <dbReference type="NCBI Taxonomy" id="2572088"/>
    <lineage>
        <taxon>Bacteria</taxon>
        <taxon>Candidatus Saccharimonadota</taxon>
        <taxon>Candidatus Saccharimonadia</taxon>
        <taxon>Candidatus Nanosynbacterales</taxon>
        <taxon>Candidatus Nanosynbacteraceae</taxon>
        <taxon>Candidatus Nanosynbacter</taxon>
    </lineage>
</organism>
<dbReference type="InterPro" id="IPR002583">
    <property type="entry name" value="Ribosomal_bS20"/>
</dbReference>
<dbReference type="GO" id="GO:1990904">
    <property type="term" value="C:ribonucleoprotein complex"/>
    <property type="evidence" value="ECO:0007669"/>
    <property type="project" value="UniProtKB-KW"/>
</dbReference>
<evidence type="ECO:0000256" key="5">
    <source>
        <dbReference type="ARBA" id="ARBA00035136"/>
    </source>
</evidence>
<dbReference type="HAMAP" id="MF_00500">
    <property type="entry name" value="Ribosomal_bS20"/>
    <property type="match status" value="1"/>
</dbReference>
<evidence type="ECO:0000256" key="4">
    <source>
        <dbReference type="ARBA" id="ARBA00023274"/>
    </source>
</evidence>
<dbReference type="OrthoDB" id="9810294at2"/>
<evidence type="ECO:0000256" key="6">
    <source>
        <dbReference type="HAMAP-Rule" id="MF_00500"/>
    </source>
</evidence>
<evidence type="ECO:0000256" key="1">
    <source>
        <dbReference type="ARBA" id="ARBA00022730"/>
    </source>
</evidence>
<dbReference type="Gene3D" id="1.20.58.110">
    <property type="entry name" value="Ribosomal protein S20"/>
    <property type="match status" value="1"/>
</dbReference>
<keyword evidence="1 6" id="KW-0699">rRNA-binding</keyword>
<comment type="similarity">
    <text evidence="6">Belongs to the bacterial ribosomal protein bS20 family.</text>
</comment>
<evidence type="ECO:0000256" key="7">
    <source>
        <dbReference type="SAM" id="MobiDB-lite"/>
    </source>
</evidence>
<dbReference type="GO" id="GO:0006412">
    <property type="term" value="P:translation"/>
    <property type="evidence" value="ECO:0007669"/>
    <property type="project" value="UniProtKB-UniRule"/>
</dbReference>
<dbReference type="Proteomes" id="UP000310639">
    <property type="component" value="Chromosome"/>
</dbReference>
<protein>
    <recommendedName>
        <fullName evidence="5 6">Small ribosomal subunit protein bS20</fullName>
    </recommendedName>
</protein>
<dbReference type="SUPFAM" id="SSF46992">
    <property type="entry name" value="Ribosomal protein S20"/>
    <property type="match status" value="1"/>
</dbReference>
<dbReference type="GO" id="GO:0005840">
    <property type="term" value="C:ribosome"/>
    <property type="evidence" value="ECO:0007669"/>
    <property type="project" value="UniProtKB-KW"/>
</dbReference>
<dbReference type="GO" id="GO:0003735">
    <property type="term" value="F:structural constituent of ribosome"/>
    <property type="evidence" value="ECO:0007669"/>
    <property type="project" value="InterPro"/>
</dbReference>
<keyword evidence="4 6" id="KW-0687">Ribonucleoprotein</keyword>
<feature type="compositionally biased region" description="Basic and acidic residues" evidence="7">
    <location>
        <begin position="75"/>
        <end position="87"/>
    </location>
</feature>
<dbReference type="EMBL" id="CP040004">
    <property type="protein sequence ID" value="QCT41927.1"/>
    <property type="molecule type" value="Genomic_DNA"/>
</dbReference>
<accession>A0A4P9A2C0</accession>
<sequence>MPIIKSAIKRAKQAVKRREKNIGIKKDIKSAVKAFHANPTATTLAAAHSELDTAVKKGLLKKNTVARRKSALSKAAKEAGVKLEAAKKPAAKAPAAKKTPATKPAAKKSPAKKPAAKKPAAKKADK</sequence>
<proteinExistence type="inferred from homology"/>
<name>A0A4P9A2C0_9BACT</name>
<keyword evidence="3 6" id="KW-0689">Ribosomal protein</keyword>
<dbReference type="InterPro" id="IPR036510">
    <property type="entry name" value="Ribosomal_bS20_sf"/>
</dbReference>
<feature type="region of interest" description="Disordered" evidence="7">
    <location>
        <begin position="71"/>
        <end position="126"/>
    </location>
</feature>
<reference evidence="8 9" key="1">
    <citation type="submission" date="2019-04" db="EMBL/GenBank/DDBJ databases">
        <title>Saccharibacteria TM7 genomes.</title>
        <authorList>
            <person name="Bor B."/>
            <person name="He X."/>
            <person name="Chen T."/>
            <person name="Dewhirst F.E."/>
        </authorList>
    </citation>
    <scope>NUCLEOTIDE SEQUENCE [LARGE SCALE GENOMIC DNA]</scope>
    <source>
        <strain evidence="8 9">BB001</strain>
    </source>
</reference>
<keyword evidence="2 6" id="KW-0694">RNA-binding</keyword>
<dbReference type="GO" id="GO:0019843">
    <property type="term" value="F:rRNA binding"/>
    <property type="evidence" value="ECO:0007669"/>
    <property type="project" value="UniProtKB-UniRule"/>
</dbReference>
<evidence type="ECO:0000256" key="2">
    <source>
        <dbReference type="ARBA" id="ARBA00022884"/>
    </source>
</evidence>
<feature type="compositionally biased region" description="Basic residues" evidence="7">
    <location>
        <begin position="105"/>
        <end position="126"/>
    </location>
</feature>
<evidence type="ECO:0000313" key="8">
    <source>
        <dbReference type="EMBL" id="QCT41927.1"/>
    </source>
</evidence>
<dbReference type="KEGG" id="nft:FBF37_00305"/>
<evidence type="ECO:0000256" key="3">
    <source>
        <dbReference type="ARBA" id="ARBA00022980"/>
    </source>
</evidence>
<comment type="function">
    <text evidence="6">Binds directly to 16S ribosomal RNA.</text>
</comment>
<dbReference type="Pfam" id="PF01649">
    <property type="entry name" value="Ribosomal_S20p"/>
    <property type="match status" value="1"/>
</dbReference>
<keyword evidence="9" id="KW-1185">Reference proteome</keyword>
<dbReference type="AlphaFoldDB" id="A0A4P9A2C0"/>
<feature type="compositionally biased region" description="Low complexity" evidence="7">
    <location>
        <begin position="91"/>
        <end position="104"/>
    </location>
</feature>
<gene>
    <name evidence="6" type="primary">rpsT</name>
    <name evidence="8" type="ORF">FBF37_00305</name>
</gene>